<accession>A0A2M4DF82</accession>
<evidence type="ECO:0000313" key="2">
    <source>
        <dbReference type="EMBL" id="MBW76227.1"/>
    </source>
</evidence>
<keyword evidence="1" id="KW-0732">Signal</keyword>
<dbReference type="EMBL" id="GGFL01012049">
    <property type="protein sequence ID" value="MBW76227.1"/>
    <property type="molecule type" value="Transcribed_RNA"/>
</dbReference>
<proteinExistence type="predicted"/>
<protein>
    <submittedName>
        <fullName evidence="2">Putative secreted protein</fullName>
    </submittedName>
</protein>
<name>A0A2M4DF82_ANODA</name>
<organism evidence="2">
    <name type="scientific">Anopheles darlingi</name>
    <name type="common">Mosquito</name>
    <dbReference type="NCBI Taxonomy" id="43151"/>
    <lineage>
        <taxon>Eukaryota</taxon>
        <taxon>Metazoa</taxon>
        <taxon>Ecdysozoa</taxon>
        <taxon>Arthropoda</taxon>
        <taxon>Hexapoda</taxon>
        <taxon>Insecta</taxon>
        <taxon>Pterygota</taxon>
        <taxon>Neoptera</taxon>
        <taxon>Endopterygota</taxon>
        <taxon>Diptera</taxon>
        <taxon>Nematocera</taxon>
        <taxon>Culicoidea</taxon>
        <taxon>Culicidae</taxon>
        <taxon>Anophelinae</taxon>
        <taxon>Anopheles</taxon>
    </lineage>
</organism>
<reference evidence="2" key="1">
    <citation type="submission" date="2018-01" db="EMBL/GenBank/DDBJ databases">
        <title>An insight into the sialome of Amazonian anophelines.</title>
        <authorList>
            <person name="Ribeiro J.M."/>
            <person name="Scarpassa V."/>
            <person name="Calvo E."/>
        </authorList>
    </citation>
    <scope>NUCLEOTIDE SEQUENCE</scope>
</reference>
<feature type="chain" id="PRO_5014753371" evidence="1">
    <location>
        <begin position="25"/>
        <end position="91"/>
    </location>
</feature>
<dbReference type="AlphaFoldDB" id="A0A2M4DF82"/>
<feature type="signal peptide" evidence="1">
    <location>
        <begin position="1"/>
        <end position="24"/>
    </location>
</feature>
<sequence length="91" mass="10932">MARPRGLYFCICLFWANIIEPSHSISIRSSSQSTSHAQCYITEAVAQTDVCPCVCECGFWFCFYCHPNVWIWWWRHERHDGRWLLIRLFRT</sequence>
<evidence type="ECO:0000256" key="1">
    <source>
        <dbReference type="SAM" id="SignalP"/>
    </source>
</evidence>